<dbReference type="Proteomes" id="UP000812440">
    <property type="component" value="Chromosome 7"/>
</dbReference>
<evidence type="ECO:0000313" key="5">
    <source>
        <dbReference type="Proteomes" id="UP000812440"/>
    </source>
</evidence>
<reference evidence="4" key="1">
    <citation type="thesis" date="2020" institute="ProQuest LLC" country="789 East Eisenhower Parkway, Ann Arbor, MI, USA">
        <title>Comparative Genomics and Chromosome Evolution.</title>
        <authorList>
            <person name="Mudd A.B."/>
        </authorList>
    </citation>
    <scope>NUCLEOTIDE SEQUENCE</scope>
    <source>
        <strain evidence="4">Female2</strain>
        <tissue evidence="4">Blood</tissue>
    </source>
</reference>
<feature type="domain" description="UPAR/Ly6" evidence="3">
    <location>
        <begin position="67"/>
        <end position="143"/>
    </location>
</feature>
<comment type="caution">
    <text evidence="4">The sequence shown here is derived from an EMBL/GenBank/DDBJ whole genome shotgun (WGS) entry which is preliminary data.</text>
</comment>
<protein>
    <recommendedName>
        <fullName evidence="3">UPAR/Ly6 domain-containing protein</fullName>
    </recommendedName>
</protein>
<dbReference type="CDD" id="cd23572">
    <property type="entry name" value="TFP_LU_ECD_PINLYP_rpt2"/>
    <property type="match status" value="1"/>
</dbReference>
<dbReference type="PANTHER" id="PTHR20914:SF35">
    <property type="entry name" value="PHOSPHOLIPASE A2 INHIBITOR 25 KDA SUBUNIT ISOFORM X1"/>
    <property type="match status" value="1"/>
</dbReference>
<dbReference type="PANTHER" id="PTHR20914">
    <property type="entry name" value="LY6/PLAUR DOMAIN-CONTAINING PROTEIN 8"/>
    <property type="match status" value="1"/>
</dbReference>
<proteinExistence type="predicted"/>
<evidence type="ECO:0000259" key="3">
    <source>
        <dbReference type="Pfam" id="PF00021"/>
    </source>
</evidence>
<name>A0A8T2ILA4_9PIPI</name>
<dbReference type="OrthoDB" id="9907178at2759"/>
<comment type="subcellular location">
    <subcellularLocation>
        <location evidence="1">Secreted</location>
    </subcellularLocation>
</comment>
<dbReference type="EMBL" id="JAACNH010000008">
    <property type="protein sequence ID" value="KAG8433725.1"/>
    <property type="molecule type" value="Genomic_DNA"/>
</dbReference>
<evidence type="ECO:0000256" key="1">
    <source>
        <dbReference type="ARBA" id="ARBA00004613"/>
    </source>
</evidence>
<dbReference type="SUPFAM" id="SSF57302">
    <property type="entry name" value="Snake toxin-like"/>
    <property type="match status" value="1"/>
</dbReference>
<dbReference type="GO" id="GO:0005576">
    <property type="term" value="C:extracellular region"/>
    <property type="evidence" value="ECO:0007669"/>
    <property type="project" value="UniProtKB-SubCell"/>
</dbReference>
<keyword evidence="5" id="KW-1185">Reference proteome</keyword>
<keyword evidence="2" id="KW-0964">Secreted</keyword>
<dbReference type="Gene3D" id="2.10.60.10">
    <property type="entry name" value="CD59"/>
    <property type="match status" value="1"/>
</dbReference>
<evidence type="ECO:0000256" key="2">
    <source>
        <dbReference type="ARBA" id="ARBA00022525"/>
    </source>
</evidence>
<organism evidence="4 5">
    <name type="scientific">Hymenochirus boettgeri</name>
    <name type="common">Congo dwarf clawed frog</name>
    <dbReference type="NCBI Taxonomy" id="247094"/>
    <lineage>
        <taxon>Eukaryota</taxon>
        <taxon>Metazoa</taxon>
        <taxon>Chordata</taxon>
        <taxon>Craniata</taxon>
        <taxon>Vertebrata</taxon>
        <taxon>Euteleostomi</taxon>
        <taxon>Amphibia</taxon>
        <taxon>Batrachia</taxon>
        <taxon>Anura</taxon>
        <taxon>Pipoidea</taxon>
        <taxon>Pipidae</taxon>
        <taxon>Pipinae</taxon>
        <taxon>Hymenochirus</taxon>
    </lineage>
</organism>
<dbReference type="AlphaFoldDB" id="A0A8T2ILA4"/>
<dbReference type="InterPro" id="IPR045860">
    <property type="entry name" value="Snake_toxin-like_sf"/>
</dbReference>
<evidence type="ECO:0000313" key="4">
    <source>
        <dbReference type="EMBL" id="KAG8433725.1"/>
    </source>
</evidence>
<gene>
    <name evidence="4" type="ORF">GDO86_012180</name>
</gene>
<dbReference type="InterPro" id="IPR050918">
    <property type="entry name" value="CNF-like_PLA2_Inhibitor"/>
</dbReference>
<accession>A0A8T2ILA4</accession>
<dbReference type="Pfam" id="PF00021">
    <property type="entry name" value="UPAR_LY6"/>
    <property type="match status" value="1"/>
</dbReference>
<sequence>MYLCVPTGGSILTQTYITSCAPRSQCSGSGSVGIPNGRIKRGVSCCYTDNCTPPRPTLPGDSSQLNGIVCRTCTSADSLWCYTSDTIQCTGNEDKCLLQTTQISGTLNSKVAIRGCATKSICDLGSSSVDVPNLKMDLTFKCTSGGFGVHQGLFMVVSITLTTLLL</sequence>
<dbReference type="InterPro" id="IPR016054">
    <property type="entry name" value="LY6_UPA_recep-like"/>
</dbReference>